<keyword evidence="7" id="KW-1185">Reference proteome</keyword>
<accession>A0A4Y6PSZ3</accession>
<feature type="domain" description="DNA mismatch repair proteins mutS family" evidence="5">
    <location>
        <begin position="330"/>
        <end position="520"/>
    </location>
</feature>
<evidence type="ECO:0000256" key="4">
    <source>
        <dbReference type="SAM" id="Coils"/>
    </source>
</evidence>
<dbReference type="SUPFAM" id="SSF52540">
    <property type="entry name" value="P-loop containing nucleoside triphosphate hydrolases"/>
    <property type="match status" value="1"/>
</dbReference>
<evidence type="ECO:0000313" key="6">
    <source>
        <dbReference type="EMBL" id="QDG51428.1"/>
    </source>
</evidence>
<keyword evidence="4" id="KW-0175">Coiled coil</keyword>
<keyword evidence="1" id="KW-0547">Nucleotide-binding</keyword>
<dbReference type="PANTHER" id="PTHR11361">
    <property type="entry name" value="DNA MISMATCH REPAIR PROTEIN MUTS FAMILY MEMBER"/>
    <property type="match status" value="1"/>
</dbReference>
<dbReference type="EMBL" id="CP041186">
    <property type="protein sequence ID" value="QDG51428.1"/>
    <property type="molecule type" value="Genomic_DNA"/>
</dbReference>
<dbReference type="SMART" id="SM00534">
    <property type="entry name" value="MUTSac"/>
    <property type="match status" value="1"/>
</dbReference>
<dbReference type="InterPro" id="IPR045076">
    <property type="entry name" value="MutS"/>
</dbReference>
<dbReference type="GO" id="GO:0006298">
    <property type="term" value="P:mismatch repair"/>
    <property type="evidence" value="ECO:0007669"/>
    <property type="project" value="InterPro"/>
</dbReference>
<sequence length="529" mass="58858">MDNFIDSPTHSVLGIRDFLERLSPDSPAGEALAAEPRFFGPAEAEAWRDEMERLVEAEAFCRAEPSSEEHVRQALAEVPVLERPLRRLQVGEVLGEADLFTAKRFLYYAGEVVDAALDLLDGWGVPESCPEQVRGLMEAIHPQQRATPRFHLASELSDELDELRIELRQKKKRERKLRDGLEEAVVADHGGTFDIHNTYRPPDSLSKKTLGADARLEQTHAGWKLADEELAALSAEIEGLETQVEEVEYDLRAQLSDRLRDQVDWMANLAETLAMLDLRLAKVRLRRDLEGCWPDRQKQPGILIEHGHEPQISRVLAREEVQPVAVEVEREPVVVTGPNMGGKSVLLRLIGICQWCAQHAMPAPAARCEFSPVEAIIYVGSEEPLAEEVSQGLSSFGREVGRLVDWWHRGDSPRLWLLDELGRGTHPDEGAQIAAEVIEKLAARGDRVVAATHFPAVASLPGAKKLRIAGLTEPRKLEALLDGGDTDVQAALRAVMDYRPVSVDAHQEHDVPRDARVVARALGLEIRSK</sequence>
<dbReference type="InterPro" id="IPR027417">
    <property type="entry name" value="P-loop_NTPase"/>
</dbReference>
<feature type="coiled-coil region" evidence="4">
    <location>
        <begin position="223"/>
        <end position="250"/>
    </location>
</feature>
<dbReference type="Pfam" id="PF00488">
    <property type="entry name" value="MutS_V"/>
    <property type="match status" value="1"/>
</dbReference>
<name>A0A4Y6PSZ3_PERCE</name>
<evidence type="ECO:0000256" key="3">
    <source>
        <dbReference type="ARBA" id="ARBA00023125"/>
    </source>
</evidence>
<dbReference type="InterPro" id="IPR036187">
    <property type="entry name" value="DNA_mismatch_repair_MutS_sf"/>
</dbReference>
<evidence type="ECO:0000313" key="7">
    <source>
        <dbReference type="Proteomes" id="UP000315995"/>
    </source>
</evidence>
<dbReference type="AlphaFoldDB" id="A0A4Y6PSZ3"/>
<feature type="coiled-coil region" evidence="4">
    <location>
        <begin position="153"/>
        <end position="184"/>
    </location>
</feature>
<evidence type="ECO:0000256" key="1">
    <source>
        <dbReference type="ARBA" id="ARBA00022741"/>
    </source>
</evidence>
<dbReference type="GO" id="GO:0005524">
    <property type="term" value="F:ATP binding"/>
    <property type="evidence" value="ECO:0007669"/>
    <property type="project" value="UniProtKB-KW"/>
</dbReference>
<evidence type="ECO:0000259" key="5">
    <source>
        <dbReference type="SMART" id="SM00534"/>
    </source>
</evidence>
<keyword evidence="2" id="KW-0067">ATP-binding</keyword>
<proteinExistence type="predicted"/>
<dbReference type="InterPro" id="IPR000432">
    <property type="entry name" value="DNA_mismatch_repair_MutS_C"/>
</dbReference>
<evidence type="ECO:0000256" key="2">
    <source>
        <dbReference type="ARBA" id="ARBA00022840"/>
    </source>
</evidence>
<dbReference type="RefSeq" id="WP_141197909.1">
    <property type="nucleotide sequence ID" value="NZ_CP041186.1"/>
</dbReference>
<organism evidence="6 7">
    <name type="scientific">Persicimonas caeni</name>
    <dbReference type="NCBI Taxonomy" id="2292766"/>
    <lineage>
        <taxon>Bacteria</taxon>
        <taxon>Deltaproteobacteria</taxon>
        <taxon>Bradymonadales</taxon>
        <taxon>Bradymonadaceae</taxon>
        <taxon>Persicimonas</taxon>
    </lineage>
</organism>
<keyword evidence="3" id="KW-0238">DNA-binding</keyword>
<dbReference type="GO" id="GO:0030983">
    <property type="term" value="F:mismatched DNA binding"/>
    <property type="evidence" value="ECO:0007669"/>
    <property type="project" value="InterPro"/>
</dbReference>
<protein>
    <recommendedName>
        <fullName evidence="5">DNA mismatch repair proteins mutS family domain-containing protein</fullName>
    </recommendedName>
</protein>
<dbReference type="OrthoDB" id="9808166at2"/>
<dbReference type="Gene3D" id="3.40.50.300">
    <property type="entry name" value="P-loop containing nucleotide triphosphate hydrolases"/>
    <property type="match status" value="1"/>
</dbReference>
<dbReference type="GO" id="GO:0140664">
    <property type="term" value="F:ATP-dependent DNA damage sensor activity"/>
    <property type="evidence" value="ECO:0007669"/>
    <property type="project" value="InterPro"/>
</dbReference>
<accession>A0A5B8YAF0</accession>
<dbReference type="SUPFAM" id="SSF48334">
    <property type="entry name" value="DNA repair protein MutS, domain III"/>
    <property type="match status" value="1"/>
</dbReference>
<dbReference type="PANTHER" id="PTHR11361:SF34">
    <property type="entry name" value="DNA MISMATCH REPAIR PROTEIN MSH1, MITOCHONDRIAL"/>
    <property type="match status" value="1"/>
</dbReference>
<reference evidence="6 7" key="1">
    <citation type="submission" date="2019-06" db="EMBL/GenBank/DDBJ databases">
        <title>Persicimonas caeni gen. nov., sp. nov., a predatory bacterium isolated from solar saltern.</title>
        <authorList>
            <person name="Wang S."/>
        </authorList>
    </citation>
    <scope>NUCLEOTIDE SEQUENCE [LARGE SCALE GENOMIC DNA]</scope>
    <source>
        <strain evidence="6 7">YN101</strain>
    </source>
</reference>
<gene>
    <name evidence="6" type="ORF">FIV42_11945</name>
</gene>
<dbReference type="Proteomes" id="UP000315995">
    <property type="component" value="Chromosome"/>
</dbReference>